<dbReference type="Proteomes" id="UP001303473">
    <property type="component" value="Unassembled WGS sequence"/>
</dbReference>
<reference evidence="3" key="1">
    <citation type="journal article" date="2023" name="Mol. Phylogenet. Evol.">
        <title>Genome-scale phylogeny and comparative genomics of the fungal order Sordariales.</title>
        <authorList>
            <person name="Hensen N."/>
            <person name="Bonometti L."/>
            <person name="Westerberg I."/>
            <person name="Brannstrom I.O."/>
            <person name="Guillou S."/>
            <person name="Cros-Aarteil S."/>
            <person name="Calhoun S."/>
            <person name="Haridas S."/>
            <person name="Kuo A."/>
            <person name="Mondo S."/>
            <person name="Pangilinan J."/>
            <person name="Riley R."/>
            <person name="LaButti K."/>
            <person name="Andreopoulos B."/>
            <person name="Lipzen A."/>
            <person name="Chen C."/>
            <person name="Yan M."/>
            <person name="Daum C."/>
            <person name="Ng V."/>
            <person name="Clum A."/>
            <person name="Steindorff A."/>
            <person name="Ohm R.A."/>
            <person name="Martin F."/>
            <person name="Silar P."/>
            <person name="Natvig D.O."/>
            <person name="Lalanne C."/>
            <person name="Gautier V."/>
            <person name="Ament-Velasquez S.L."/>
            <person name="Kruys A."/>
            <person name="Hutchinson M.I."/>
            <person name="Powell A.J."/>
            <person name="Barry K."/>
            <person name="Miller A.N."/>
            <person name="Grigoriev I.V."/>
            <person name="Debuchy R."/>
            <person name="Gladieux P."/>
            <person name="Hiltunen Thoren M."/>
            <person name="Johannesson H."/>
        </authorList>
    </citation>
    <scope>NUCLEOTIDE SEQUENCE [LARGE SCALE GENOMIC DNA]</scope>
    <source>
        <strain evidence="3">CBS 340.73</strain>
    </source>
</reference>
<evidence type="ECO:0000313" key="3">
    <source>
        <dbReference type="Proteomes" id="UP001303473"/>
    </source>
</evidence>
<evidence type="ECO:0000313" key="2">
    <source>
        <dbReference type="EMBL" id="KAK3939183.1"/>
    </source>
</evidence>
<gene>
    <name evidence="2" type="ORF">QBC46DRAFT_438329</name>
</gene>
<proteinExistence type="predicted"/>
<name>A0AAN6S408_9PEZI</name>
<keyword evidence="2" id="KW-0378">Hydrolase</keyword>
<protein>
    <submittedName>
        <fullName evidence="2">Alpha beta hydrolase</fullName>
    </submittedName>
</protein>
<dbReference type="PANTHER" id="PTHR45763:SF46">
    <property type="entry name" value="AB HYDROLASE-1 DOMAIN-CONTAINING PROTEIN"/>
    <property type="match status" value="1"/>
</dbReference>
<dbReference type="InterPro" id="IPR000073">
    <property type="entry name" value="AB_hydrolase_1"/>
</dbReference>
<feature type="domain" description="AB hydrolase-1" evidence="1">
    <location>
        <begin position="38"/>
        <end position="191"/>
    </location>
</feature>
<dbReference type="Pfam" id="PF12697">
    <property type="entry name" value="Abhydrolase_6"/>
    <property type="match status" value="1"/>
</dbReference>
<dbReference type="AlphaFoldDB" id="A0AAN6S408"/>
<comment type="caution">
    <text evidence="2">The sequence shown here is derived from an EMBL/GenBank/DDBJ whole genome shotgun (WGS) entry which is preliminary data.</text>
</comment>
<dbReference type="PANTHER" id="PTHR45763">
    <property type="entry name" value="HYDROLASE, ALPHA/BETA FOLD FAMILY PROTEIN, EXPRESSED-RELATED"/>
    <property type="match status" value="1"/>
</dbReference>
<dbReference type="EMBL" id="MU853815">
    <property type="protein sequence ID" value="KAK3939183.1"/>
    <property type="molecule type" value="Genomic_DNA"/>
</dbReference>
<organism evidence="2 3">
    <name type="scientific">Diplogelasinospora grovesii</name>
    <dbReference type="NCBI Taxonomy" id="303347"/>
    <lineage>
        <taxon>Eukaryota</taxon>
        <taxon>Fungi</taxon>
        <taxon>Dikarya</taxon>
        <taxon>Ascomycota</taxon>
        <taxon>Pezizomycotina</taxon>
        <taxon>Sordariomycetes</taxon>
        <taxon>Sordariomycetidae</taxon>
        <taxon>Sordariales</taxon>
        <taxon>Diplogelasinosporaceae</taxon>
        <taxon>Diplogelasinospora</taxon>
    </lineage>
</organism>
<sequence length="288" mass="30718">MTTTEQLVLADGRKLAYAIYGVTETSSSARGMPTVFYFHGYPGSHYEAGTFDAAAKARGVRVVAASRPGMGGSTYQADRRLLDWPADVLAVADHLKVDRFAVMGVSGGGPYVLACWHALSKTKRLVGAGLVGGLYPTSLGTAGMLFELRALLAVAPWIPGLVGMGMDYAMGKLARDDEHPEKFEEALAQGLKDRPAPDVAVFGSNEGGAREALVKSTREAFRDGGRGASSWGFEFQDLDIAEKGTLIMWYGSADANILLRISEGEAHLSLVPAKADEILSTLSDMLKR</sequence>
<dbReference type="Gene3D" id="3.40.50.1820">
    <property type="entry name" value="alpha/beta hydrolase"/>
    <property type="match status" value="1"/>
</dbReference>
<dbReference type="SUPFAM" id="SSF53474">
    <property type="entry name" value="alpha/beta-Hydrolases"/>
    <property type="match status" value="1"/>
</dbReference>
<dbReference type="GO" id="GO:0016787">
    <property type="term" value="F:hydrolase activity"/>
    <property type="evidence" value="ECO:0007669"/>
    <property type="project" value="UniProtKB-KW"/>
</dbReference>
<evidence type="ECO:0000259" key="1">
    <source>
        <dbReference type="Pfam" id="PF12697"/>
    </source>
</evidence>
<keyword evidence="3" id="KW-1185">Reference proteome</keyword>
<dbReference type="InterPro" id="IPR029058">
    <property type="entry name" value="AB_hydrolase_fold"/>
</dbReference>
<accession>A0AAN6S408</accession>